<evidence type="ECO:0000313" key="2">
    <source>
        <dbReference type="Proteomes" id="UP000299102"/>
    </source>
</evidence>
<dbReference type="EMBL" id="BGZK01002098">
    <property type="protein sequence ID" value="GBP90621.1"/>
    <property type="molecule type" value="Genomic_DNA"/>
</dbReference>
<accession>A0A4C1ZP39</accession>
<protein>
    <submittedName>
        <fullName evidence="1">Uncharacterized protein</fullName>
    </submittedName>
</protein>
<organism evidence="1 2">
    <name type="scientific">Eumeta variegata</name>
    <name type="common">Bagworm moth</name>
    <name type="synonym">Eumeta japonica</name>
    <dbReference type="NCBI Taxonomy" id="151549"/>
    <lineage>
        <taxon>Eukaryota</taxon>
        <taxon>Metazoa</taxon>
        <taxon>Ecdysozoa</taxon>
        <taxon>Arthropoda</taxon>
        <taxon>Hexapoda</taxon>
        <taxon>Insecta</taxon>
        <taxon>Pterygota</taxon>
        <taxon>Neoptera</taxon>
        <taxon>Endopterygota</taxon>
        <taxon>Lepidoptera</taxon>
        <taxon>Glossata</taxon>
        <taxon>Ditrysia</taxon>
        <taxon>Tineoidea</taxon>
        <taxon>Psychidae</taxon>
        <taxon>Oiketicinae</taxon>
        <taxon>Eumeta</taxon>
    </lineage>
</organism>
<proteinExistence type="predicted"/>
<reference evidence="1 2" key="1">
    <citation type="journal article" date="2019" name="Commun. Biol.">
        <title>The bagworm genome reveals a unique fibroin gene that provides high tensile strength.</title>
        <authorList>
            <person name="Kono N."/>
            <person name="Nakamura H."/>
            <person name="Ohtoshi R."/>
            <person name="Tomita M."/>
            <person name="Numata K."/>
            <person name="Arakawa K."/>
        </authorList>
    </citation>
    <scope>NUCLEOTIDE SEQUENCE [LARGE SCALE GENOMIC DNA]</scope>
</reference>
<gene>
    <name evidence="1" type="ORF">EVAR_67368_1</name>
</gene>
<dbReference type="Proteomes" id="UP000299102">
    <property type="component" value="Unassembled WGS sequence"/>
</dbReference>
<evidence type="ECO:0000313" key="1">
    <source>
        <dbReference type="EMBL" id="GBP90621.1"/>
    </source>
</evidence>
<name>A0A4C1ZP39_EUMVA</name>
<sequence>MFFWVYSFSPRRQNGGGNEVKYIAFKSRGGGLDPDHNEFSTRSNYTSPSTLAIPEVFIAFLTVTRWYNDKYKKVQRSNDGNCHQPESGQHAGLVDVAPQSEIKECWEGFRNGGIRTDTILQQLV</sequence>
<keyword evidence="2" id="KW-1185">Reference proteome</keyword>
<comment type="caution">
    <text evidence="1">The sequence shown here is derived from an EMBL/GenBank/DDBJ whole genome shotgun (WGS) entry which is preliminary data.</text>
</comment>
<dbReference type="AlphaFoldDB" id="A0A4C1ZP39"/>